<feature type="non-terminal residue" evidence="2">
    <location>
        <position position="1"/>
    </location>
</feature>
<dbReference type="PANTHER" id="PTHR46561:SF11">
    <property type="entry name" value="SERPENTINE RECEPTOR CLASS ALPHA_BETA-14"/>
    <property type="match status" value="1"/>
</dbReference>
<evidence type="ECO:0000256" key="1">
    <source>
        <dbReference type="SAM" id="Phobius"/>
    </source>
</evidence>
<evidence type="ECO:0000313" key="2">
    <source>
        <dbReference type="EMBL" id="GMR51652.1"/>
    </source>
</evidence>
<accession>A0AAN5CX48</accession>
<keyword evidence="1" id="KW-0812">Transmembrane</keyword>
<protein>
    <recommendedName>
        <fullName evidence="4">G protein-coupled receptor</fullName>
    </recommendedName>
</protein>
<keyword evidence="3" id="KW-1185">Reference proteome</keyword>
<dbReference type="EMBL" id="BTRK01000005">
    <property type="protein sequence ID" value="GMR51652.1"/>
    <property type="molecule type" value="Genomic_DNA"/>
</dbReference>
<comment type="caution">
    <text evidence="2">The sequence shown here is derived from an EMBL/GenBank/DDBJ whole genome shotgun (WGS) entry which is preliminary data.</text>
</comment>
<name>A0AAN5CX48_9BILA</name>
<organism evidence="2 3">
    <name type="scientific">Pristionchus mayeri</name>
    <dbReference type="NCBI Taxonomy" id="1317129"/>
    <lineage>
        <taxon>Eukaryota</taxon>
        <taxon>Metazoa</taxon>
        <taxon>Ecdysozoa</taxon>
        <taxon>Nematoda</taxon>
        <taxon>Chromadorea</taxon>
        <taxon>Rhabditida</taxon>
        <taxon>Rhabditina</taxon>
        <taxon>Diplogasteromorpha</taxon>
        <taxon>Diplogasteroidea</taxon>
        <taxon>Neodiplogasteridae</taxon>
        <taxon>Pristionchus</taxon>
    </lineage>
</organism>
<feature type="non-terminal residue" evidence="2">
    <location>
        <position position="78"/>
    </location>
</feature>
<reference evidence="3" key="1">
    <citation type="submission" date="2022-10" db="EMBL/GenBank/DDBJ databases">
        <title>Genome assembly of Pristionchus species.</title>
        <authorList>
            <person name="Yoshida K."/>
            <person name="Sommer R.J."/>
        </authorList>
    </citation>
    <scope>NUCLEOTIDE SEQUENCE [LARGE SCALE GENOMIC DNA]</scope>
    <source>
        <strain evidence="3">RS5460</strain>
    </source>
</reference>
<feature type="transmembrane region" description="Helical" evidence="1">
    <location>
        <begin position="38"/>
        <end position="62"/>
    </location>
</feature>
<gene>
    <name evidence="2" type="ORF">PMAYCL1PPCAC_21847</name>
</gene>
<keyword evidence="1" id="KW-0472">Membrane</keyword>
<evidence type="ECO:0008006" key="4">
    <source>
        <dbReference type="Google" id="ProtNLM"/>
    </source>
</evidence>
<sequence length="78" mass="9561">VSLFIFHICLFINWRRMKRRTIMDPTERYQITENFRTMLIITPVIQCHFLIMVGGVFFFFFYSAFNPTFDPRIYPILE</sequence>
<dbReference type="PANTHER" id="PTHR46561">
    <property type="entry name" value="SERPENTINE RECEPTOR, CLASS AB (CLASS A-LIKE)-RELATED"/>
    <property type="match status" value="1"/>
</dbReference>
<dbReference type="InterPro" id="IPR053286">
    <property type="entry name" value="Nematode_rcpt-like_srab"/>
</dbReference>
<proteinExistence type="predicted"/>
<keyword evidence="1" id="KW-1133">Transmembrane helix</keyword>
<evidence type="ECO:0000313" key="3">
    <source>
        <dbReference type="Proteomes" id="UP001328107"/>
    </source>
</evidence>
<dbReference type="AlphaFoldDB" id="A0AAN5CX48"/>
<dbReference type="Proteomes" id="UP001328107">
    <property type="component" value="Unassembled WGS sequence"/>
</dbReference>